<dbReference type="OrthoDB" id="8809999at2"/>
<evidence type="ECO:0000313" key="1">
    <source>
        <dbReference type="EMBL" id="RAR83945.1"/>
    </source>
</evidence>
<organism evidence="1 2">
    <name type="scientific">Paracidovorax anthurii</name>
    <dbReference type="NCBI Taxonomy" id="78229"/>
    <lineage>
        <taxon>Bacteria</taxon>
        <taxon>Pseudomonadati</taxon>
        <taxon>Pseudomonadota</taxon>
        <taxon>Betaproteobacteria</taxon>
        <taxon>Burkholderiales</taxon>
        <taxon>Comamonadaceae</taxon>
        <taxon>Paracidovorax</taxon>
    </lineage>
</organism>
<reference evidence="1 2" key="1">
    <citation type="submission" date="2018-06" db="EMBL/GenBank/DDBJ databases">
        <title>Genomic Encyclopedia of Archaeal and Bacterial Type Strains, Phase II (KMG-II): from individual species to whole genera.</title>
        <authorList>
            <person name="Goeker M."/>
        </authorList>
    </citation>
    <scope>NUCLEOTIDE SEQUENCE [LARGE SCALE GENOMIC DNA]</scope>
    <source>
        <strain evidence="1 2">CFPB 3232</strain>
    </source>
</reference>
<gene>
    <name evidence="1" type="ORF">AX018_101393</name>
</gene>
<dbReference type="Proteomes" id="UP000248856">
    <property type="component" value="Unassembled WGS sequence"/>
</dbReference>
<name>A0A328ZF49_9BURK</name>
<comment type="caution">
    <text evidence="1">The sequence shown here is derived from an EMBL/GenBank/DDBJ whole genome shotgun (WGS) entry which is preliminary data.</text>
</comment>
<keyword evidence="2" id="KW-1185">Reference proteome</keyword>
<dbReference type="EMBL" id="QLTA01000013">
    <property type="protein sequence ID" value="RAR83945.1"/>
    <property type="molecule type" value="Genomic_DNA"/>
</dbReference>
<proteinExistence type="predicted"/>
<accession>A0A328ZF49</accession>
<protein>
    <submittedName>
        <fullName evidence="1">Uncharacterized protein</fullName>
    </submittedName>
</protein>
<sequence>MTPAPTSAVNDCGEDGQVLTVPGNTAQIDANVYYTDGTTVIATQQRRFSTSNGASFRDKTDLFLVNQVNTTTYTNAAVNGSFGGSVMTTTENNYSKVVGDVRQTYGLTVSNLFQGNTTTASSYFTPYAYTGAPLNPALDTAYAANYSTTTESGGTTQPPLAQTSTTTFSSESVSVLAGTFPACKIRIEVTGGATTANVSYTWLVAAGRYKGLVVRTANGSGVKTSEATRLVVNGQ</sequence>
<dbReference type="AlphaFoldDB" id="A0A328ZF49"/>
<evidence type="ECO:0000313" key="2">
    <source>
        <dbReference type="Proteomes" id="UP000248856"/>
    </source>
</evidence>
<dbReference type="RefSeq" id="WP_146749266.1">
    <property type="nucleotide sequence ID" value="NZ_CBCSGC010000183.1"/>
</dbReference>